<evidence type="ECO:0000313" key="2">
    <source>
        <dbReference type="EMBL" id="GFO16132.1"/>
    </source>
</evidence>
<dbReference type="AlphaFoldDB" id="A0AAV4B9M3"/>
<dbReference type="Proteomes" id="UP000735302">
    <property type="component" value="Unassembled WGS sequence"/>
</dbReference>
<dbReference type="PANTHER" id="PTHR24035">
    <property type="entry name" value="MULTIPLE EPIDERMAL GROWTH FACTOR-LIKE DOMAINS PROTEIN"/>
    <property type="match status" value="1"/>
</dbReference>
<proteinExistence type="predicted"/>
<comment type="caution">
    <text evidence="2">The sequence shown here is derived from an EMBL/GenBank/DDBJ whole genome shotgun (WGS) entry which is preliminary data.</text>
</comment>
<accession>A0AAV4B9M3</accession>
<name>A0AAV4B9M3_9GAST</name>
<evidence type="ECO:0000313" key="3">
    <source>
        <dbReference type="Proteomes" id="UP000735302"/>
    </source>
</evidence>
<organism evidence="2 3">
    <name type="scientific">Plakobranchus ocellatus</name>
    <dbReference type="NCBI Taxonomy" id="259542"/>
    <lineage>
        <taxon>Eukaryota</taxon>
        <taxon>Metazoa</taxon>
        <taxon>Spiralia</taxon>
        <taxon>Lophotrochozoa</taxon>
        <taxon>Mollusca</taxon>
        <taxon>Gastropoda</taxon>
        <taxon>Heterobranchia</taxon>
        <taxon>Euthyneura</taxon>
        <taxon>Panpulmonata</taxon>
        <taxon>Sacoglossa</taxon>
        <taxon>Placobranchoidea</taxon>
        <taxon>Plakobranchidae</taxon>
        <taxon>Plakobranchus</taxon>
    </lineage>
</organism>
<feature type="transmembrane region" description="Helical" evidence="1">
    <location>
        <begin position="467"/>
        <end position="485"/>
    </location>
</feature>
<keyword evidence="3" id="KW-1185">Reference proteome</keyword>
<dbReference type="EMBL" id="BLXT01004654">
    <property type="protein sequence ID" value="GFO16132.1"/>
    <property type="molecule type" value="Genomic_DNA"/>
</dbReference>
<evidence type="ECO:0000256" key="1">
    <source>
        <dbReference type="SAM" id="Phobius"/>
    </source>
</evidence>
<dbReference type="Gene3D" id="2.170.300.10">
    <property type="entry name" value="Tie2 ligand-binding domain superfamily"/>
    <property type="match status" value="1"/>
</dbReference>
<keyword evidence="1" id="KW-0812">Transmembrane</keyword>
<keyword evidence="1" id="KW-0472">Membrane</keyword>
<protein>
    <submittedName>
        <fullName evidence="2">Multiple epidermal growth factor-like domains protein 6</fullName>
    </submittedName>
</protein>
<dbReference type="InterPro" id="IPR052108">
    <property type="entry name" value="MEGF/SIB"/>
</dbReference>
<reference evidence="2 3" key="1">
    <citation type="journal article" date="2021" name="Elife">
        <title>Chloroplast acquisition without the gene transfer in kleptoplastic sea slugs, Plakobranchus ocellatus.</title>
        <authorList>
            <person name="Maeda T."/>
            <person name="Takahashi S."/>
            <person name="Yoshida T."/>
            <person name="Shimamura S."/>
            <person name="Takaki Y."/>
            <person name="Nagai Y."/>
            <person name="Toyoda A."/>
            <person name="Suzuki Y."/>
            <person name="Arimoto A."/>
            <person name="Ishii H."/>
            <person name="Satoh N."/>
            <person name="Nishiyama T."/>
            <person name="Hasebe M."/>
            <person name="Maruyama T."/>
            <person name="Minagawa J."/>
            <person name="Obokata J."/>
            <person name="Shigenobu S."/>
        </authorList>
    </citation>
    <scope>NUCLEOTIDE SEQUENCE [LARGE SCALE GENOMIC DNA]</scope>
</reference>
<sequence>MIFLRNQISALGYSYKTTSQHWDFPAKPQLSTGMFLRNHISALGYSRETTTQHWDIPAKPQLSTGIFLRIHISALTGIFLRNHNSALGYSRETTTQHGDIPKKPHVSTVILLQNHNSALGYSCETTTQHWDIPAKPQLSTVIFLRNHNSALGYSCETTTQHCDIPAKPQLSTGILLQISKTFALSLGLLAHDVTNDNMMTIHHRHRETAKVMKRKLSPLDTEMIGSFDDGRDIASTPGLRGNSSRWFVTKSFRRSSHEKNQRTKRGGIFKDEHRLRRSSGNTPRLFGRGVGLLQFGASMYYSVWQKECGHCVISNRGVNYYDDLCFDNVTFCPWCNCRNKGYCDPNTAECLTNCAYGWRSRNCSLSACPHGKFAPWMNCSLDCAKPCKAGVVCHPVTGECYQAHAPSKAFSVCPRRRYGWHCMERCHCWADVACHPETGKCQNSMCARLYTGKGCFKELPAFFGQHWVHPFVILLILFFIFELGVRLNNS</sequence>
<gene>
    <name evidence="2" type="ORF">PoB_004263700</name>
</gene>
<keyword evidence="1" id="KW-1133">Transmembrane helix</keyword>
<dbReference type="PANTHER" id="PTHR24035:SF109">
    <property type="entry name" value="PROTEIN DRAPER"/>
    <property type="match status" value="1"/>
</dbReference>